<evidence type="ECO:0000313" key="2">
    <source>
        <dbReference type="EMBL" id="CCA87772.1"/>
    </source>
</evidence>
<dbReference type="EMBL" id="FR854090">
    <property type="protein sequence ID" value="CCA87772.1"/>
    <property type="molecule type" value="Genomic_DNA"/>
</dbReference>
<feature type="signal peptide" evidence="1">
    <location>
        <begin position="1"/>
        <end position="31"/>
    </location>
</feature>
<reference evidence="2" key="2">
    <citation type="submission" date="2011-04" db="EMBL/GenBank/DDBJ databases">
        <authorList>
            <person name="Genoscope - CEA"/>
        </authorList>
    </citation>
    <scope>NUCLEOTIDE SEQUENCE</scope>
    <source>
        <strain evidence="2">R24</strain>
    </source>
</reference>
<reference evidence="2" key="1">
    <citation type="journal article" date="2011" name="PLoS ONE">
        <title>Ralstonia syzygii, the Blood Disease Bacterium and some Asian R. solanacearum strains form a single genomic species despite divergent lifestyles.</title>
        <authorList>
            <person name="Remenant B."/>
            <person name="de Cambiaire J.C."/>
            <person name="Cellier G."/>
            <person name="Jacobs J.M."/>
            <person name="Mangenot S."/>
            <person name="Barbe V."/>
            <person name="Lajus A."/>
            <person name="Vallenet D."/>
            <person name="Medigue C."/>
            <person name="Fegan M."/>
            <person name="Allen C."/>
            <person name="Prior P."/>
        </authorList>
    </citation>
    <scope>NUCLEOTIDE SEQUENCE</scope>
    <source>
        <strain evidence="2">R24</strain>
    </source>
</reference>
<protein>
    <submittedName>
        <fullName evidence="2">Uncharacterized protein</fullName>
    </submittedName>
</protein>
<evidence type="ECO:0000256" key="1">
    <source>
        <dbReference type="SAM" id="SignalP"/>
    </source>
</evidence>
<dbReference type="AlphaFoldDB" id="G3A927"/>
<name>G3A927_9RALS</name>
<accession>G3A927</accession>
<dbReference type="RefSeq" id="WP_197334014.1">
    <property type="nucleotide sequence ID" value="NZ_CP115945.1"/>
</dbReference>
<gene>
    <name evidence="2" type="ORF">RALSY_mp10293</name>
</gene>
<feature type="chain" id="PRO_5003441801" evidence="1">
    <location>
        <begin position="32"/>
        <end position="130"/>
    </location>
</feature>
<proteinExistence type="predicted"/>
<keyword evidence="1" id="KW-0732">Signal</keyword>
<organism evidence="2">
    <name type="scientific">Ralstonia syzygii R24</name>
    <dbReference type="NCBI Taxonomy" id="907261"/>
    <lineage>
        <taxon>Bacteria</taxon>
        <taxon>Pseudomonadati</taxon>
        <taxon>Pseudomonadota</taxon>
        <taxon>Betaproteobacteria</taxon>
        <taxon>Burkholderiales</taxon>
        <taxon>Burkholderiaceae</taxon>
        <taxon>Ralstonia</taxon>
        <taxon>Ralstonia solanacearum species complex</taxon>
    </lineage>
</organism>
<sequence length="130" mass="13907">MQLPHAFHRAGRIALVAGGLLAIGLSASSDAATQTPAVPEGYVYRDQLVANASAHCVSIDFKLLSGKTETRHFVDDSYVVLEAKNLGVHYKTANVTFYKSDTQCSGDVLKTKPDVDVSGRFIVFSTSDAS</sequence>